<dbReference type="EMBL" id="JAPUUL010003170">
    <property type="protein sequence ID" value="KAJ8124261.1"/>
    <property type="molecule type" value="Genomic_DNA"/>
</dbReference>
<keyword evidence="2" id="KW-1185">Reference proteome</keyword>
<protein>
    <submittedName>
        <fullName evidence="1">Uncharacterized protein</fullName>
    </submittedName>
</protein>
<comment type="caution">
    <text evidence="1">The sequence shown here is derived from an EMBL/GenBank/DDBJ whole genome shotgun (WGS) entry which is preliminary data.</text>
</comment>
<accession>A0ACC2JA75</accession>
<sequence length="231" mass="26027">MPPSDIFVFVTGNAPYRENTHNTSRMIRDALPPIISRPGQPDIVVLKFRQDSLDVYKDILKMVKEVWTAKRTSFLPEPSPDHEDEVVDFAFGLHLGMTTAVPEFRAEKIAHRDGYERPGEDKVYVDKEYFQKLDLPGSLKPAFDSDAAVAQMKARFPETPIRADDKPNQGFCEYRLYSSLAELQLHHPSKLGRAAFLHVPKDQSPDAIQLGAEVTTAYITALVDQLELGTK</sequence>
<dbReference type="Proteomes" id="UP001153332">
    <property type="component" value="Unassembled WGS sequence"/>
</dbReference>
<proteinExistence type="predicted"/>
<name>A0ACC2JA75_9PEZI</name>
<organism evidence="1 2">
    <name type="scientific">Lasiodiplodia mahajangana</name>
    <dbReference type="NCBI Taxonomy" id="1108764"/>
    <lineage>
        <taxon>Eukaryota</taxon>
        <taxon>Fungi</taxon>
        <taxon>Dikarya</taxon>
        <taxon>Ascomycota</taxon>
        <taxon>Pezizomycotina</taxon>
        <taxon>Dothideomycetes</taxon>
        <taxon>Dothideomycetes incertae sedis</taxon>
        <taxon>Botryosphaeriales</taxon>
        <taxon>Botryosphaeriaceae</taxon>
        <taxon>Lasiodiplodia</taxon>
    </lineage>
</organism>
<reference evidence="1" key="1">
    <citation type="submission" date="2022-12" db="EMBL/GenBank/DDBJ databases">
        <title>Genome Sequence of Lasiodiplodia mahajangana.</title>
        <authorList>
            <person name="Buettner E."/>
        </authorList>
    </citation>
    <scope>NUCLEOTIDE SEQUENCE</scope>
    <source>
        <strain evidence="1">VT137</strain>
    </source>
</reference>
<evidence type="ECO:0000313" key="2">
    <source>
        <dbReference type="Proteomes" id="UP001153332"/>
    </source>
</evidence>
<evidence type="ECO:0000313" key="1">
    <source>
        <dbReference type="EMBL" id="KAJ8124261.1"/>
    </source>
</evidence>
<gene>
    <name evidence="1" type="ORF">O1611_g9380</name>
</gene>